<evidence type="ECO:0000313" key="1">
    <source>
        <dbReference type="EMBL" id="MBX50526.1"/>
    </source>
</evidence>
<name>A0A2P2P6Z6_RHIMU</name>
<dbReference type="AlphaFoldDB" id="A0A2P2P6Z6"/>
<sequence>MDDLQKVAIVIHNGKLLWKKLQNKLLKEIEQI</sequence>
<dbReference type="EMBL" id="GGEC01070042">
    <property type="protein sequence ID" value="MBX50526.1"/>
    <property type="molecule type" value="Transcribed_RNA"/>
</dbReference>
<organism evidence="1">
    <name type="scientific">Rhizophora mucronata</name>
    <name type="common">Asiatic mangrove</name>
    <dbReference type="NCBI Taxonomy" id="61149"/>
    <lineage>
        <taxon>Eukaryota</taxon>
        <taxon>Viridiplantae</taxon>
        <taxon>Streptophyta</taxon>
        <taxon>Embryophyta</taxon>
        <taxon>Tracheophyta</taxon>
        <taxon>Spermatophyta</taxon>
        <taxon>Magnoliopsida</taxon>
        <taxon>eudicotyledons</taxon>
        <taxon>Gunneridae</taxon>
        <taxon>Pentapetalae</taxon>
        <taxon>rosids</taxon>
        <taxon>fabids</taxon>
        <taxon>Malpighiales</taxon>
        <taxon>Rhizophoraceae</taxon>
        <taxon>Rhizophora</taxon>
    </lineage>
</organism>
<reference evidence="1" key="1">
    <citation type="submission" date="2018-02" db="EMBL/GenBank/DDBJ databases">
        <title>Rhizophora mucronata_Transcriptome.</title>
        <authorList>
            <person name="Meera S.P."/>
            <person name="Sreeshan A."/>
            <person name="Augustine A."/>
        </authorList>
    </citation>
    <scope>NUCLEOTIDE SEQUENCE</scope>
    <source>
        <tissue evidence="1">Leaf</tissue>
    </source>
</reference>
<protein>
    <submittedName>
        <fullName evidence="1">Uncharacterized protein</fullName>
    </submittedName>
</protein>
<proteinExistence type="predicted"/>
<accession>A0A2P2P6Z6</accession>